<comment type="caution">
    <text evidence="2">The sequence shown here is derived from an EMBL/GenBank/DDBJ whole genome shotgun (WGS) entry which is preliminary data.</text>
</comment>
<dbReference type="GeneID" id="63682102"/>
<dbReference type="AlphaFoldDB" id="A0A0C2EWA3"/>
<sequence length="172" mass="18143">MKPSSIPPRPPGLLLPAIISLFAASSTALRVTPGSACASYCLDNGDDIGQSANSTTTPSDIVCNDDDYWSTTVGTSDVEWYLYNVRYAVDVCLFSSPGPSSSHSSTSSPCVLSGTCLSLQKALDTGNVNPSNETQYQYCTADGGVFGRTALSNCAQCLQTNSEQTYLSNCTY</sequence>
<dbReference type="Proteomes" id="UP000031575">
    <property type="component" value="Unassembled WGS sequence"/>
</dbReference>
<keyword evidence="3" id="KW-1185">Reference proteome</keyword>
<evidence type="ECO:0008006" key="4">
    <source>
        <dbReference type="Google" id="ProtNLM"/>
    </source>
</evidence>
<keyword evidence="1" id="KW-0732">Signal</keyword>
<protein>
    <recommendedName>
        <fullName evidence="4">Cyanovirin-N domain-containing protein</fullName>
    </recommendedName>
</protein>
<dbReference type="EMBL" id="AWTV01000008">
    <property type="protein sequence ID" value="KIH90854.1"/>
    <property type="molecule type" value="Genomic_DNA"/>
</dbReference>
<name>A0A0C2EWA3_9PEZI</name>
<evidence type="ECO:0000256" key="1">
    <source>
        <dbReference type="SAM" id="SignalP"/>
    </source>
</evidence>
<evidence type="ECO:0000313" key="2">
    <source>
        <dbReference type="EMBL" id="KIH90854.1"/>
    </source>
</evidence>
<gene>
    <name evidence="2" type="ORF">SPBR_09055</name>
</gene>
<reference evidence="2 3" key="1">
    <citation type="journal article" date="2014" name="BMC Genomics">
        <title>Comparative genomics of the major fungal agents of human and animal Sporotrichosis: Sporothrix schenckii and Sporothrix brasiliensis.</title>
        <authorList>
            <person name="Teixeira M.M."/>
            <person name="de Almeida L.G."/>
            <person name="Kubitschek-Barreira P."/>
            <person name="Alves F.L."/>
            <person name="Kioshima E.S."/>
            <person name="Abadio A.K."/>
            <person name="Fernandes L."/>
            <person name="Derengowski L.S."/>
            <person name="Ferreira K.S."/>
            <person name="Souza R.C."/>
            <person name="Ruiz J.C."/>
            <person name="de Andrade N.C."/>
            <person name="Paes H.C."/>
            <person name="Nicola A.M."/>
            <person name="Albuquerque P."/>
            <person name="Gerber A.L."/>
            <person name="Martins V.P."/>
            <person name="Peconick L.D."/>
            <person name="Neto A.V."/>
            <person name="Chaucanez C.B."/>
            <person name="Silva P.A."/>
            <person name="Cunha O.L."/>
            <person name="de Oliveira F.F."/>
            <person name="dos Santos T.C."/>
            <person name="Barros A.L."/>
            <person name="Soares M.A."/>
            <person name="de Oliveira L.M."/>
            <person name="Marini M.M."/>
            <person name="Villalobos-Duno H."/>
            <person name="Cunha M.M."/>
            <person name="de Hoog S."/>
            <person name="da Silveira J.F."/>
            <person name="Henrissat B."/>
            <person name="Nino-Vega G.A."/>
            <person name="Cisalpino P.S."/>
            <person name="Mora-Montes H.M."/>
            <person name="Almeida S.R."/>
            <person name="Stajich J.E."/>
            <person name="Lopes-Bezerra L.M."/>
            <person name="Vasconcelos A.T."/>
            <person name="Felipe M.S."/>
        </authorList>
    </citation>
    <scope>NUCLEOTIDE SEQUENCE [LARGE SCALE GENOMIC DNA]</scope>
    <source>
        <strain evidence="2 3">5110</strain>
    </source>
</reference>
<dbReference type="VEuPathDB" id="FungiDB:SPBR_09055"/>
<evidence type="ECO:0000313" key="3">
    <source>
        <dbReference type="Proteomes" id="UP000031575"/>
    </source>
</evidence>
<organism evidence="2 3">
    <name type="scientific">Sporothrix brasiliensis 5110</name>
    <dbReference type="NCBI Taxonomy" id="1398154"/>
    <lineage>
        <taxon>Eukaryota</taxon>
        <taxon>Fungi</taxon>
        <taxon>Dikarya</taxon>
        <taxon>Ascomycota</taxon>
        <taxon>Pezizomycotina</taxon>
        <taxon>Sordariomycetes</taxon>
        <taxon>Sordariomycetidae</taxon>
        <taxon>Ophiostomatales</taxon>
        <taxon>Ophiostomataceae</taxon>
        <taxon>Sporothrix</taxon>
    </lineage>
</organism>
<dbReference type="OrthoDB" id="5426678at2759"/>
<proteinExistence type="predicted"/>
<dbReference type="HOGENOM" id="CLU_1556270_0_0_1"/>
<accession>A0A0C2EWA3</accession>
<feature type="chain" id="PRO_5002148083" description="Cyanovirin-N domain-containing protein" evidence="1">
    <location>
        <begin position="29"/>
        <end position="172"/>
    </location>
</feature>
<feature type="signal peptide" evidence="1">
    <location>
        <begin position="1"/>
        <end position="28"/>
    </location>
</feature>
<dbReference type="RefSeq" id="XP_040618864.1">
    <property type="nucleotide sequence ID" value="XM_040767181.1"/>
</dbReference>